<evidence type="ECO:0000313" key="4">
    <source>
        <dbReference type="Proteomes" id="UP000285060"/>
    </source>
</evidence>
<dbReference type="AlphaFoldDB" id="A0A418AM94"/>
<accession>A0A418AM94</accession>
<dbReference type="InterPro" id="IPR006600">
    <property type="entry name" value="HTH_CenpB_DNA-bd_dom"/>
</dbReference>
<dbReference type="Pfam" id="PF03221">
    <property type="entry name" value="HTH_Tnp_Tc5"/>
    <property type="match status" value="1"/>
</dbReference>
<dbReference type="PANTHER" id="PTHR19303:SF74">
    <property type="entry name" value="POGO TRANSPOSABLE ELEMENT WITH KRAB DOMAIN"/>
    <property type="match status" value="1"/>
</dbReference>
<organism evidence="3 4">
    <name type="scientific">Aphanomyces invadans</name>
    <dbReference type="NCBI Taxonomy" id="157072"/>
    <lineage>
        <taxon>Eukaryota</taxon>
        <taxon>Sar</taxon>
        <taxon>Stramenopiles</taxon>
        <taxon>Oomycota</taxon>
        <taxon>Saprolegniomycetes</taxon>
        <taxon>Saprolegniales</taxon>
        <taxon>Verrucalvaceae</taxon>
        <taxon>Aphanomyces</taxon>
    </lineage>
</organism>
<dbReference type="PANTHER" id="PTHR19303">
    <property type="entry name" value="TRANSPOSON"/>
    <property type="match status" value="1"/>
</dbReference>
<gene>
    <name evidence="3" type="ORF">DYB32_008720</name>
</gene>
<dbReference type="InterPro" id="IPR036397">
    <property type="entry name" value="RNaseH_sf"/>
</dbReference>
<dbReference type="EMBL" id="QUSY01001155">
    <property type="protein sequence ID" value="RHY25875.1"/>
    <property type="molecule type" value="Genomic_DNA"/>
</dbReference>
<dbReference type="Pfam" id="PF03184">
    <property type="entry name" value="DDE_1"/>
    <property type="match status" value="1"/>
</dbReference>
<dbReference type="GO" id="GO:0003677">
    <property type="term" value="F:DNA binding"/>
    <property type="evidence" value="ECO:0007669"/>
    <property type="project" value="UniProtKB-KW"/>
</dbReference>
<dbReference type="PROSITE" id="PS51253">
    <property type="entry name" value="HTH_CENPB"/>
    <property type="match status" value="1"/>
</dbReference>
<protein>
    <recommendedName>
        <fullName evidence="2">HTH CENPB-type domain-containing protein</fullName>
    </recommendedName>
</protein>
<dbReference type="Gene3D" id="3.30.420.10">
    <property type="entry name" value="Ribonuclease H-like superfamily/Ribonuclease H"/>
    <property type="match status" value="1"/>
</dbReference>
<name>A0A418AM94_9STRA</name>
<dbReference type="InterPro" id="IPR009057">
    <property type="entry name" value="Homeodomain-like_sf"/>
</dbReference>
<comment type="caution">
    <text evidence="3">The sequence shown here is derived from an EMBL/GenBank/DDBJ whole genome shotgun (WGS) entry which is preliminary data.</text>
</comment>
<dbReference type="SMART" id="SM00674">
    <property type="entry name" value="CENPB"/>
    <property type="match status" value="1"/>
</dbReference>
<feature type="domain" description="HTH CENPB-type" evidence="2">
    <location>
        <begin position="55"/>
        <end position="128"/>
    </location>
</feature>
<keyword evidence="4" id="KW-1185">Reference proteome</keyword>
<evidence type="ECO:0000259" key="2">
    <source>
        <dbReference type="PROSITE" id="PS51253"/>
    </source>
</evidence>
<sequence>MAPRTKYSATDMASAVHAVLGKEDTAVSVAKRFGIPLRTLRGHIKLAKAGGGQPKRMGPTPALPQAYEEDLVTWILAMESDGHPVNFKDILSKANAMMGVIHGSPNNSSLTHGWYHRFMKRHSVLTRRKARVLTAVRRAITADEVYNFFHELVQALACVNMDPKRVFNMDETSFSPSTYPSVVVTHQATKHVFVTEPTVSSHVTIVACVGADGTKIPPLFVLPGDRVSTSVCDNLSIPGAAVTTSMKGWTNSFICRKWLTMLSDAVPSSVARPILLIVDGCSSHYSDYIVEECKRLQILLQFLPANSTHLFQPLDVSVFRPFKAAIRAQIADGMWKDIGSNITKQKAISVACEVWANATKATTITNGFAATGLCPPSLEAMMFRLSLFRPEPSQLDPVQEAWLQRSTTIRETVLLLHPEPKKKVTRKTISVSGKFITADYHALLQAQADAAKAKKKQGKKKLVPQSWQQEIAVV</sequence>
<dbReference type="GO" id="GO:0005634">
    <property type="term" value="C:nucleus"/>
    <property type="evidence" value="ECO:0007669"/>
    <property type="project" value="TreeGrafter"/>
</dbReference>
<dbReference type="InterPro" id="IPR050863">
    <property type="entry name" value="CenT-Element_Derived"/>
</dbReference>
<evidence type="ECO:0000256" key="1">
    <source>
        <dbReference type="ARBA" id="ARBA00023125"/>
    </source>
</evidence>
<keyword evidence="1" id="KW-0238">DNA-binding</keyword>
<dbReference type="Gene3D" id="1.10.10.60">
    <property type="entry name" value="Homeodomain-like"/>
    <property type="match status" value="1"/>
</dbReference>
<dbReference type="Proteomes" id="UP000285060">
    <property type="component" value="Unassembled WGS sequence"/>
</dbReference>
<reference evidence="3 4" key="1">
    <citation type="submission" date="2018-08" db="EMBL/GenBank/DDBJ databases">
        <title>Aphanomyces genome sequencing and annotation.</title>
        <authorList>
            <person name="Minardi D."/>
            <person name="Oidtmann B."/>
            <person name="Van Der Giezen M."/>
            <person name="Studholme D.J."/>
        </authorList>
    </citation>
    <scope>NUCLEOTIDE SEQUENCE [LARGE SCALE GENOMIC DNA]</scope>
    <source>
        <strain evidence="3 4">NJM0002</strain>
    </source>
</reference>
<dbReference type="InterPro" id="IPR004875">
    <property type="entry name" value="DDE_SF_endonuclease_dom"/>
</dbReference>
<evidence type="ECO:0000313" key="3">
    <source>
        <dbReference type="EMBL" id="RHY25875.1"/>
    </source>
</evidence>
<proteinExistence type="predicted"/>
<dbReference type="SUPFAM" id="SSF46689">
    <property type="entry name" value="Homeodomain-like"/>
    <property type="match status" value="1"/>
</dbReference>